<feature type="compositionally biased region" description="Basic and acidic residues" evidence="4">
    <location>
        <begin position="54"/>
        <end position="83"/>
    </location>
</feature>
<dbReference type="RefSeq" id="XP_026289969.2">
    <property type="nucleotide sequence ID" value="XM_026434184.2"/>
</dbReference>
<evidence type="ECO:0000256" key="3">
    <source>
        <dbReference type="ARBA" id="ARBA00022833"/>
    </source>
</evidence>
<proteinExistence type="predicted"/>
<dbReference type="InterPro" id="IPR007588">
    <property type="entry name" value="Znf_FLYWCH"/>
</dbReference>
<gene>
    <name evidence="7" type="primary">LOC113214722</name>
</gene>
<keyword evidence="2" id="KW-0863">Zinc-finger</keyword>
<evidence type="ECO:0000256" key="1">
    <source>
        <dbReference type="ARBA" id="ARBA00022723"/>
    </source>
</evidence>
<evidence type="ECO:0000256" key="4">
    <source>
        <dbReference type="SAM" id="MobiDB-lite"/>
    </source>
</evidence>
<keyword evidence="1" id="KW-0479">Metal-binding</keyword>
<keyword evidence="6" id="KW-1185">Reference proteome</keyword>
<organism evidence="6 7">
    <name type="scientific">Frankliniella occidentalis</name>
    <name type="common">Western flower thrips</name>
    <name type="synonym">Euthrips occidentalis</name>
    <dbReference type="NCBI Taxonomy" id="133901"/>
    <lineage>
        <taxon>Eukaryota</taxon>
        <taxon>Metazoa</taxon>
        <taxon>Ecdysozoa</taxon>
        <taxon>Arthropoda</taxon>
        <taxon>Hexapoda</taxon>
        <taxon>Insecta</taxon>
        <taxon>Pterygota</taxon>
        <taxon>Neoptera</taxon>
        <taxon>Paraneoptera</taxon>
        <taxon>Thysanoptera</taxon>
        <taxon>Terebrantia</taxon>
        <taxon>Thripoidea</taxon>
        <taxon>Thripidae</taxon>
        <taxon>Frankliniella</taxon>
    </lineage>
</organism>
<feature type="region of interest" description="Disordered" evidence="4">
    <location>
        <begin position="54"/>
        <end position="197"/>
    </location>
</feature>
<feature type="compositionally biased region" description="Acidic residues" evidence="4">
    <location>
        <begin position="107"/>
        <end position="116"/>
    </location>
</feature>
<feature type="compositionally biased region" description="Acidic residues" evidence="4">
    <location>
        <begin position="172"/>
        <end position="194"/>
    </location>
</feature>
<dbReference type="GO" id="GO:0008270">
    <property type="term" value="F:zinc ion binding"/>
    <property type="evidence" value="ECO:0007669"/>
    <property type="project" value="UniProtKB-KW"/>
</dbReference>
<feature type="compositionally biased region" description="Acidic residues" evidence="4">
    <location>
        <begin position="153"/>
        <end position="165"/>
    </location>
</feature>
<reference evidence="7" key="1">
    <citation type="submission" date="2025-08" db="UniProtKB">
        <authorList>
            <consortium name="RefSeq"/>
        </authorList>
    </citation>
    <scope>IDENTIFICATION</scope>
</reference>
<dbReference type="KEGG" id="foc:113214722"/>
<evidence type="ECO:0000259" key="5">
    <source>
        <dbReference type="Pfam" id="PF04500"/>
    </source>
</evidence>
<dbReference type="Pfam" id="PF04500">
    <property type="entry name" value="FLYWCH"/>
    <property type="match status" value="1"/>
</dbReference>
<sequence length="217" mass="24809">MRTEIVQLQSGGEKLLLDGQSFYHRLRRNNRRYWKCSARQCSATVVTTNTDRHIEVEKETPHNHKVEPRGEYESEGRDSSLRLDEDEDVTREPLDFSSDGSDGTAETTDESDDSECADVLWMEWVEESSDDETSEEEDADHASDQNMSNGNESNDEVETDTEGEETCAKMDTDDDSETDADDDSDSTNREEDEFDRSIRILSDHEKILREKCTSIVC</sequence>
<dbReference type="AlphaFoldDB" id="A0A6J1T8S3"/>
<evidence type="ECO:0000256" key="2">
    <source>
        <dbReference type="ARBA" id="ARBA00022771"/>
    </source>
</evidence>
<dbReference type="OrthoDB" id="9974479at2759"/>
<name>A0A6J1T8S3_FRAOC</name>
<feature type="compositionally biased region" description="Acidic residues" evidence="4">
    <location>
        <begin position="124"/>
        <end position="139"/>
    </location>
</feature>
<accession>A0A6J1T8S3</accession>
<feature type="domain" description="FLYWCH-type" evidence="5">
    <location>
        <begin position="8"/>
        <end position="64"/>
    </location>
</feature>
<dbReference type="GeneID" id="113214722"/>
<evidence type="ECO:0000313" key="6">
    <source>
        <dbReference type="Proteomes" id="UP000504606"/>
    </source>
</evidence>
<evidence type="ECO:0000313" key="7">
    <source>
        <dbReference type="RefSeq" id="XP_026289969.2"/>
    </source>
</evidence>
<dbReference type="Gene3D" id="2.20.25.240">
    <property type="match status" value="1"/>
</dbReference>
<protein>
    <submittedName>
        <fullName evidence="7">Serine-aspartate repeat-containing protein C</fullName>
    </submittedName>
</protein>
<dbReference type="Proteomes" id="UP000504606">
    <property type="component" value="Unplaced"/>
</dbReference>
<keyword evidence="3" id="KW-0862">Zinc</keyword>